<sequence length="427" mass="48040">MPLEDIRGQTLSAIEVFSLSIRALKEHLARTIESRGGVVLDNRKTNWVLTVPAIWTDTAKHFMRTSAEMADIPSDKLSIVLEPEAASVYCQTFPPPGCRDIVNKGTKYIIVDIGGGTTDITVHEKLTDGSLKELTRATGDECGGTSIDNQYIQLIVRIFGGPFYNEFKKQYPDSYLSLIRGFESTKRTIQTRIESEYQNFTIPYAALNKLCQSELSDDLEKVVTKFAQSDKVKLFLDKLQIKSDYAKSFFKATTNNIVSVLRTVLLDKDASGVNYMLLVGGFANCGLVQDALKRSFPELTIIVPEEAGTAVLKGAVLLGYKTDFISSRVIRYTYRVSVARPFDRDKHDRRRRFKKDGEVYYKDEIKYTDDGTCTLLGTVEVQIPNPTKHLRNVDVIFHFGGTELTVTAVDEETKRNCPVSFVIQDFR</sequence>
<keyword evidence="5" id="KW-1185">Reference proteome</keyword>
<evidence type="ECO:0000256" key="2">
    <source>
        <dbReference type="ARBA" id="ARBA00022741"/>
    </source>
</evidence>
<dbReference type="PANTHER" id="PTHR14187">
    <property type="entry name" value="ALPHA KINASE/ELONGATION FACTOR 2 KINASE"/>
    <property type="match status" value="1"/>
</dbReference>
<evidence type="ECO:0000313" key="4">
    <source>
        <dbReference type="EMBL" id="CAC5371495.1"/>
    </source>
</evidence>
<dbReference type="OrthoDB" id="2963168at2759"/>
<dbReference type="Gene3D" id="3.90.640.10">
    <property type="entry name" value="Actin, Chain A, domain 4"/>
    <property type="match status" value="1"/>
</dbReference>
<dbReference type="GO" id="GO:0140662">
    <property type="term" value="F:ATP-dependent protein folding chaperone"/>
    <property type="evidence" value="ECO:0007669"/>
    <property type="project" value="InterPro"/>
</dbReference>
<reference evidence="4 5" key="1">
    <citation type="submission" date="2020-06" db="EMBL/GenBank/DDBJ databases">
        <authorList>
            <person name="Li R."/>
            <person name="Bekaert M."/>
        </authorList>
    </citation>
    <scope>NUCLEOTIDE SEQUENCE [LARGE SCALE GENOMIC DNA]</scope>
    <source>
        <strain evidence="5">wild</strain>
    </source>
</reference>
<evidence type="ECO:0008006" key="6">
    <source>
        <dbReference type="Google" id="ProtNLM"/>
    </source>
</evidence>
<dbReference type="SUPFAM" id="SSF53067">
    <property type="entry name" value="Actin-like ATPase domain"/>
    <property type="match status" value="2"/>
</dbReference>
<dbReference type="CDD" id="cd10229">
    <property type="entry name" value="ASKHA_NBD_HSP70_HSPA12"/>
    <property type="match status" value="1"/>
</dbReference>
<evidence type="ECO:0000256" key="3">
    <source>
        <dbReference type="ARBA" id="ARBA00022840"/>
    </source>
</evidence>
<dbReference type="GO" id="GO:0005524">
    <property type="term" value="F:ATP binding"/>
    <property type="evidence" value="ECO:0007669"/>
    <property type="project" value="UniProtKB-KW"/>
</dbReference>
<dbReference type="InterPro" id="IPR043129">
    <property type="entry name" value="ATPase_NBD"/>
</dbReference>
<proteinExistence type="inferred from homology"/>
<evidence type="ECO:0000313" key="5">
    <source>
        <dbReference type="Proteomes" id="UP000507470"/>
    </source>
</evidence>
<dbReference type="Proteomes" id="UP000507470">
    <property type="component" value="Unassembled WGS sequence"/>
</dbReference>
<keyword evidence="2" id="KW-0547">Nucleotide-binding</keyword>
<dbReference type="InterPro" id="IPR013126">
    <property type="entry name" value="Hsp_70_fam"/>
</dbReference>
<dbReference type="AlphaFoldDB" id="A0A6J8AT44"/>
<dbReference type="Gene3D" id="3.30.420.40">
    <property type="match status" value="2"/>
</dbReference>
<dbReference type="Pfam" id="PF00012">
    <property type="entry name" value="HSP70"/>
    <property type="match status" value="1"/>
</dbReference>
<accession>A0A6J8AT44</accession>
<dbReference type="EMBL" id="CACVKT020001764">
    <property type="protein sequence ID" value="CAC5371495.1"/>
    <property type="molecule type" value="Genomic_DNA"/>
</dbReference>
<comment type="similarity">
    <text evidence="1">Belongs to the heat shock protein 70 family.</text>
</comment>
<organism evidence="4 5">
    <name type="scientific">Mytilus coruscus</name>
    <name type="common">Sea mussel</name>
    <dbReference type="NCBI Taxonomy" id="42192"/>
    <lineage>
        <taxon>Eukaryota</taxon>
        <taxon>Metazoa</taxon>
        <taxon>Spiralia</taxon>
        <taxon>Lophotrochozoa</taxon>
        <taxon>Mollusca</taxon>
        <taxon>Bivalvia</taxon>
        <taxon>Autobranchia</taxon>
        <taxon>Pteriomorphia</taxon>
        <taxon>Mytilida</taxon>
        <taxon>Mytiloidea</taxon>
        <taxon>Mytilidae</taxon>
        <taxon>Mytilinae</taxon>
        <taxon>Mytilus</taxon>
    </lineage>
</organism>
<name>A0A6J8AT44_MYTCO</name>
<keyword evidence="3" id="KW-0067">ATP-binding</keyword>
<protein>
    <recommendedName>
        <fullName evidence="6">HSPA12A</fullName>
    </recommendedName>
</protein>
<gene>
    <name evidence="4" type="ORF">MCOR_9934</name>
</gene>
<evidence type="ECO:0000256" key="1">
    <source>
        <dbReference type="ARBA" id="ARBA00007381"/>
    </source>
</evidence>
<dbReference type="PANTHER" id="PTHR14187:SF5">
    <property type="entry name" value="HEAT SHOCK 70 KDA PROTEIN 12A"/>
    <property type="match status" value="1"/>
</dbReference>